<dbReference type="InterPro" id="IPR043129">
    <property type="entry name" value="ATPase_NBD"/>
</dbReference>
<proteinExistence type="inferred from homology"/>
<evidence type="ECO:0000313" key="2">
    <source>
        <dbReference type="EMBL" id="AAO44310.1"/>
    </source>
</evidence>
<dbReference type="GO" id="GO:0004340">
    <property type="term" value="F:glucokinase activity"/>
    <property type="evidence" value="ECO:0007669"/>
    <property type="project" value="UniProtKB-EC"/>
</dbReference>
<evidence type="ECO:0000313" key="3">
    <source>
        <dbReference type="Proteomes" id="UP000002200"/>
    </source>
</evidence>
<dbReference type="STRING" id="203267.TWT_213"/>
<dbReference type="AlphaFoldDB" id="Q83GP2"/>
<keyword evidence="2" id="KW-0808">Transferase</keyword>
<name>Q83GP2_TROWT</name>
<evidence type="ECO:0000256" key="1">
    <source>
        <dbReference type="ARBA" id="ARBA00006479"/>
    </source>
</evidence>
<comment type="similarity">
    <text evidence="1">Belongs to the ROK (NagC/XylR) family.</text>
</comment>
<reference evidence="2 3" key="1">
    <citation type="journal article" date="2003" name="Genome Res.">
        <title>Tropheryma whipplei twist: a human pathogenic Actinobacteria with a reduced genome.</title>
        <authorList>
            <person name="Raoult D."/>
            <person name="Ogata H."/>
            <person name="Audic S."/>
            <person name="Robert C."/>
            <person name="Suhre K."/>
            <person name="Drancourt M."/>
            <person name="Claverie J.-M."/>
        </authorList>
    </citation>
    <scope>NUCLEOTIDE SEQUENCE [LARGE SCALE GENOMIC DNA]</scope>
    <source>
        <strain evidence="2 3">Twist</strain>
    </source>
</reference>
<dbReference type="InterPro" id="IPR000600">
    <property type="entry name" value="ROK"/>
</dbReference>
<dbReference type="OrthoDB" id="9810372at2"/>
<dbReference type="EC" id="2.7.1.2" evidence="2"/>
<protein>
    <submittedName>
        <fullName evidence="2">Glucokinase</fullName>
        <ecNumber evidence="2">2.7.1.2</ecNumber>
    </submittedName>
</protein>
<dbReference type="EMBL" id="AE014184">
    <property type="protein sequence ID" value="AAO44310.1"/>
    <property type="molecule type" value="Genomic_DNA"/>
</dbReference>
<gene>
    <name evidence="2" type="primary">glkA</name>
    <name evidence="2" type="ordered locus">TWT_213</name>
</gene>
<dbReference type="PANTHER" id="PTHR18964">
    <property type="entry name" value="ROK (REPRESSOR, ORF, KINASE) FAMILY"/>
    <property type="match status" value="1"/>
</dbReference>
<organism evidence="2 3">
    <name type="scientific">Tropheryma whipplei (strain Twist)</name>
    <name type="common">Whipple's bacillus</name>
    <dbReference type="NCBI Taxonomy" id="203267"/>
    <lineage>
        <taxon>Bacteria</taxon>
        <taxon>Bacillati</taxon>
        <taxon>Actinomycetota</taxon>
        <taxon>Actinomycetes</taxon>
        <taxon>Micrococcales</taxon>
        <taxon>Tropherymataceae</taxon>
        <taxon>Tropheryma</taxon>
    </lineage>
</organism>
<dbReference type="HOGENOM" id="CLU_036604_0_0_11"/>
<dbReference type="PANTHER" id="PTHR18964:SF173">
    <property type="entry name" value="GLUCOKINASE"/>
    <property type="match status" value="1"/>
</dbReference>
<dbReference type="Pfam" id="PF00480">
    <property type="entry name" value="ROK"/>
    <property type="match status" value="1"/>
</dbReference>
<accession>Q83GP2</accession>
<dbReference type="KEGG" id="twh:TWT_213"/>
<dbReference type="Proteomes" id="UP000002200">
    <property type="component" value="Chromosome"/>
</dbReference>
<dbReference type="CDD" id="cd24061">
    <property type="entry name" value="ASKHA_NBD_ROK_SgGLK-like"/>
    <property type="match status" value="1"/>
</dbReference>
<dbReference type="SUPFAM" id="SSF53067">
    <property type="entry name" value="Actin-like ATPase domain"/>
    <property type="match status" value="1"/>
</dbReference>
<sequence>MYFVFLRAVLVRAIGVDIGGTKISAALVDRSGNMDGQLTVPTDPVGVIDQVVELVNKLSDGESVCAVGVAVASFLNYSRDFVYNSPNLGLENIPIRNLLQNRIKFPVFIENDANAAAWAEWRFAPRSVEIVNSQDLFMITVGTGVGGAAILDGKILKGGFGIASEPGHIVLVPDGIPCGCGKRGCSEQYASGTALLRYVKSNMPDFPFGRNPSDVIGELVAKSDPVVLSAVSQVADNVGRTAAAVTAILDPELFVIGGGVSKIGTFFIDSIRESYKEYLPHSESRPCANFRLAHFYNTAGIIGAADLARSSLAT</sequence>
<keyword evidence="3" id="KW-1185">Reference proteome</keyword>
<dbReference type="Gene3D" id="3.30.420.40">
    <property type="match status" value="2"/>
</dbReference>
<dbReference type="eggNOG" id="COG1940">
    <property type="taxonomic scope" value="Bacteria"/>
</dbReference>
<keyword evidence="2" id="KW-0418">Kinase</keyword>